<dbReference type="EMBL" id="JBHLTG010000001">
    <property type="protein sequence ID" value="MFC0676281.1"/>
    <property type="molecule type" value="Genomic_DNA"/>
</dbReference>
<dbReference type="NCBIfam" id="TIGR02937">
    <property type="entry name" value="sigma70-ECF"/>
    <property type="match status" value="1"/>
</dbReference>
<dbReference type="Pfam" id="PF04542">
    <property type="entry name" value="Sigma70_r2"/>
    <property type="match status" value="1"/>
</dbReference>
<dbReference type="InterPro" id="IPR013325">
    <property type="entry name" value="RNA_pol_sigma_r2"/>
</dbReference>
<dbReference type="InterPro" id="IPR013249">
    <property type="entry name" value="RNA_pol_sigma70_r4_t2"/>
</dbReference>
<dbReference type="InterPro" id="IPR036388">
    <property type="entry name" value="WH-like_DNA-bd_sf"/>
</dbReference>
<dbReference type="InterPro" id="IPR013324">
    <property type="entry name" value="RNA_pol_sigma_r3/r4-like"/>
</dbReference>
<comment type="caution">
    <text evidence="8">The sequence shown here is derived from an EMBL/GenBank/DDBJ whole genome shotgun (WGS) entry which is preliminary data.</text>
</comment>
<evidence type="ECO:0000256" key="4">
    <source>
        <dbReference type="ARBA" id="ARBA00023125"/>
    </source>
</evidence>
<evidence type="ECO:0000256" key="2">
    <source>
        <dbReference type="ARBA" id="ARBA00023015"/>
    </source>
</evidence>
<evidence type="ECO:0000256" key="5">
    <source>
        <dbReference type="ARBA" id="ARBA00023163"/>
    </source>
</evidence>
<keyword evidence="2" id="KW-0805">Transcription regulation</keyword>
<evidence type="ECO:0000259" key="6">
    <source>
        <dbReference type="Pfam" id="PF04542"/>
    </source>
</evidence>
<accession>A0ABV6RH14</accession>
<dbReference type="PANTHER" id="PTHR43133">
    <property type="entry name" value="RNA POLYMERASE ECF-TYPE SIGMA FACTO"/>
    <property type="match status" value="1"/>
</dbReference>
<gene>
    <name evidence="8" type="ORF">ACFFGH_00265</name>
</gene>
<keyword evidence="3" id="KW-0731">Sigma factor</keyword>
<dbReference type="InterPro" id="IPR007627">
    <property type="entry name" value="RNA_pol_sigma70_r2"/>
</dbReference>
<keyword evidence="4" id="KW-0238">DNA-binding</keyword>
<feature type="domain" description="RNA polymerase sigma-70 region 2" evidence="6">
    <location>
        <begin position="2"/>
        <end position="61"/>
    </location>
</feature>
<dbReference type="SUPFAM" id="SSF88946">
    <property type="entry name" value="Sigma2 domain of RNA polymerase sigma factors"/>
    <property type="match status" value="1"/>
</dbReference>
<feature type="domain" description="RNA polymerase sigma factor 70 region 4 type 2" evidence="7">
    <location>
        <begin position="89"/>
        <end position="140"/>
    </location>
</feature>
<dbReference type="Pfam" id="PF08281">
    <property type="entry name" value="Sigma70_r4_2"/>
    <property type="match status" value="1"/>
</dbReference>
<dbReference type="Gene3D" id="1.10.10.10">
    <property type="entry name" value="Winged helix-like DNA-binding domain superfamily/Winged helix DNA-binding domain"/>
    <property type="match status" value="1"/>
</dbReference>
<evidence type="ECO:0000313" key="8">
    <source>
        <dbReference type="EMBL" id="MFC0676281.1"/>
    </source>
</evidence>
<comment type="similarity">
    <text evidence="1">Belongs to the sigma-70 factor family. ECF subfamily.</text>
</comment>
<dbReference type="CDD" id="cd06171">
    <property type="entry name" value="Sigma70_r4"/>
    <property type="match status" value="1"/>
</dbReference>
<keyword evidence="9" id="KW-1185">Reference proteome</keyword>
<dbReference type="PANTHER" id="PTHR43133:SF8">
    <property type="entry name" value="RNA POLYMERASE SIGMA FACTOR HI_1459-RELATED"/>
    <property type="match status" value="1"/>
</dbReference>
<dbReference type="Gene3D" id="1.10.1740.10">
    <property type="match status" value="1"/>
</dbReference>
<name>A0ABV6RH14_9GAMM</name>
<dbReference type="InterPro" id="IPR039425">
    <property type="entry name" value="RNA_pol_sigma-70-like"/>
</dbReference>
<evidence type="ECO:0000256" key="1">
    <source>
        <dbReference type="ARBA" id="ARBA00010641"/>
    </source>
</evidence>
<evidence type="ECO:0000256" key="3">
    <source>
        <dbReference type="ARBA" id="ARBA00023082"/>
    </source>
</evidence>
<dbReference type="Proteomes" id="UP001589896">
    <property type="component" value="Unassembled WGS sequence"/>
</dbReference>
<evidence type="ECO:0000313" key="9">
    <source>
        <dbReference type="Proteomes" id="UP001589896"/>
    </source>
</evidence>
<evidence type="ECO:0000259" key="7">
    <source>
        <dbReference type="Pfam" id="PF08281"/>
    </source>
</evidence>
<organism evidence="8 9">
    <name type="scientific">Lysobacter korlensis</name>
    <dbReference type="NCBI Taxonomy" id="553636"/>
    <lineage>
        <taxon>Bacteria</taxon>
        <taxon>Pseudomonadati</taxon>
        <taxon>Pseudomonadota</taxon>
        <taxon>Gammaproteobacteria</taxon>
        <taxon>Lysobacterales</taxon>
        <taxon>Lysobacteraceae</taxon>
        <taxon>Lysobacter</taxon>
    </lineage>
</organism>
<dbReference type="SUPFAM" id="SSF88659">
    <property type="entry name" value="Sigma3 and sigma4 domains of RNA polymerase sigma factors"/>
    <property type="match status" value="1"/>
</dbReference>
<dbReference type="InterPro" id="IPR014284">
    <property type="entry name" value="RNA_pol_sigma-70_dom"/>
</dbReference>
<proteinExistence type="inferred from homology"/>
<sequence>MLSRIAASYEADPARCQDLLQEISVALWKALPRWRGEASVRTFCARVAHNCSIDHLARNRARYEDALDDEWVDPAPDPARAAETSQRRRNLIEAIAGLPLGQRQVVVLSLEGFSQRETGQALGVDENTVAQRLSRARRQLREWLGER</sequence>
<keyword evidence="5" id="KW-0804">Transcription</keyword>
<protein>
    <submittedName>
        <fullName evidence="8">RNA polymerase sigma factor</fullName>
    </submittedName>
</protein>
<reference evidence="8 9" key="1">
    <citation type="submission" date="2024-09" db="EMBL/GenBank/DDBJ databases">
        <authorList>
            <person name="Sun Q."/>
            <person name="Mori K."/>
        </authorList>
    </citation>
    <scope>NUCLEOTIDE SEQUENCE [LARGE SCALE GENOMIC DNA]</scope>
    <source>
        <strain evidence="8 9">KCTC 23076</strain>
    </source>
</reference>
<dbReference type="RefSeq" id="WP_386663861.1">
    <property type="nucleotide sequence ID" value="NZ_JBHLTG010000001.1"/>
</dbReference>